<keyword evidence="4 9" id="KW-0808">Transferase</keyword>
<evidence type="ECO:0000313" key="12">
    <source>
        <dbReference type="EMBL" id="CZQ88873.1"/>
    </source>
</evidence>
<feature type="binding site" evidence="9">
    <location>
        <position position="84"/>
    </location>
    <ligand>
        <name>anthranilate</name>
        <dbReference type="ChEBI" id="CHEBI:16567"/>
        <label>1</label>
    </ligand>
</feature>
<evidence type="ECO:0000256" key="5">
    <source>
        <dbReference type="ARBA" id="ARBA00022822"/>
    </source>
</evidence>
<evidence type="ECO:0000313" key="13">
    <source>
        <dbReference type="Proteomes" id="UP000242754"/>
    </source>
</evidence>
<evidence type="ECO:0000256" key="1">
    <source>
        <dbReference type="ARBA" id="ARBA00004907"/>
    </source>
</evidence>
<feature type="domain" description="Glycosyl transferase family 3 N-terminal" evidence="11">
    <location>
        <begin position="3"/>
        <end position="65"/>
    </location>
</feature>
<keyword evidence="5 9" id="KW-0822">Tryptophan biosynthesis</keyword>
<keyword evidence="13" id="KW-1185">Reference proteome</keyword>
<comment type="cofactor">
    <cofactor evidence="9">
        <name>Mg(2+)</name>
        <dbReference type="ChEBI" id="CHEBI:18420"/>
    </cofactor>
    <text evidence="9">Binds 2 magnesium ions per monomer.</text>
</comment>
<dbReference type="EMBL" id="FJNE01000003">
    <property type="protein sequence ID" value="CZQ88873.1"/>
    <property type="molecule type" value="Genomic_DNA"/>
</dbReference>
<feature type="binding site" evidence="9">
    <location>
        <begin position="112"/>
        <end position="120"/>
    </location>
    <ligand>
        <name>5-phospho-alpha-D-ribose 1-diphosphate</name>
        <dbReference type="ChEBI" id="CHEBI:58017"/>
    </ligand>
</feature>
<comment type="similarity">
    <text evidence="9">Belongs to the anthranilate phosphoribosyltransferase family.</text>
</comment>
<dbReference type="Gene3D" id="1.20.970.10">
    <property type="entry name" value="Transferase, Pyrimidine Nucleoside Phosphorylase, Chain C"/>
    <property type="match status" value="1"/>
</dbReference>
<dbReference type="AlphaFoldDB" id="A0A143YG97"/>
<dbReference type="NCBIfam" id="TIGR01245">
    <property type="entry name" value="trpD"/>
    <property type="match status" value="1"/>
</dbReference>
<dbReference type="FunFam" id="3.40.1030.10:FF:000002">
    <property type="entry name" value="Anthranilate phosphoribosyltransferase"/>
    <property type="match status" value="1"/>
</dbReference>
<reference evidence="12 13" key="1">
    <citation type="submission" date="2016-02" db="EMBL/GenBank/DDBJ databases">
        <authorList>
            <person name="Wen L."/>
            <person name="He K."/>
            <person name="Yang H."/>
        </authorList>
    </citation>
    <scope>NUCLEOTIDE SEQUENCE [LARGE SCALE GENOMIC DNA]</scope>
    <source>
        <strain evidence="12">Trichococcus palustris</strain>
    </source>
</reference>
<comment type="function">
    <text evidence="9">Catalyzes the transfer of the phosphoribosyl group of 5-phosphorylribose-1-pyrophosphate (PRPP) to anthranilate to yield N-(5'-phosphoribosyl)-anthranilate (PRA).</text>
</comment>
<feature type="binding site" evidence="9">
    <location>
        <position position="124"/>
    </location>
    <ligand>
        <name>5-phospho-alpha-D-ribose 1-diphosphate</name>
        <dbReference type="ChEBI" id="CHEBI:58017"/>
    </ligand>
</feature>
<sequence length="347" mass="36694">MLKNAIKKIAEKKDLSALEAAEAMKQTMSGACEPSQVGAFLLGLRMKGETPDEIEGSAYSLLENAVAFDVPSEDNGMLLIDTCGTGGDEANTFNISTAAAIIASAAGVKVAKHGNRAVSSLSGSADILQELGVHISAEMDDAKECLKETGMTFLFAQKYHPAMKNAAKVRGELGTRTIFNLLGPLINPAPIKGQVLGVYDGRLTHTIAEVLLRMGRERALVVHGTDGLDEITTTGATLVTEVRDGQLFDYTIHPSDFGVAVSNKADIKGGSAAENAVILEEVLKGKKGPQRDIVLLNTAAALYVGKAVNSLQEGVLLAAELIDTGRAYEQLKKIVNFGKRSAVNDIR</sequence>
<feature type="binding site" evidence="9">
    <location>
        <position position="230"/>
    </location>
    <ligand>
        <name>Mg(2+)</name>
        <dbReference type="ChEBI" id="CHEBI:18420"/>
        <label>1</label>
    </ligand>
</feature>
<dbReference type="Pfam" id="PF00591">
    <property type="entry name" value="Glycos_transf_3"/>
    <property type="match status" value="1"/>
</dbReference>
<evidence type="ECO:0000256" key="3">
    <source>
        <dbReference type="ARBA" id="ARBA00022676"/>
    </source>
</evidence>
<dbReference type="GO" id="GO:0004048">
    <property type="term" value="F:anthranilate phosphoribosyltransferase activity"/>
    <property type="evidence" value="ECO:0007669"/>
    <property type="project" value="UniProtKB-UniRule"/>
</dbReference>
<feature type="binding site" evidence="9">
    <location>
        <position position="230"/>
    </location>
    <ligand>
        <name>Mg(2+)</name>
        <dbReference type="ChEBI" id="CHEBI:18420"/>
        <label>2</label>
    </ligand>
</feature>
<dbReference type="InterPro" id="IPR000312">
    <property type="entry name" value="Glycosyl_Trfase_fam3"/>
</dbReference>
<comment type="caution">
    <text evidence="9">Lacks conserved residue(s) required for the propagation of feature annotation.</text>
</comment>
<evidence type="ECO:0000256" key="4">
    <source>
        <dbReference type="ARBA" id="ARBA00022679"/>
    </source>
</evidence>
<dbReference type="InterPro" id="IPR005940">
    <property type="entry name" value="Anthranilate_Pribosyl_Tfrase"/>
</dbReference>
<dbReference type="OrthoDB" id="9806430at2"/>
<dbReference type="Pfam" id="PF02885">
    <property type="entry name" value="Glycos_trans_3N"/>
    <property type="match status" value="1"/>
</dbReference>
<evidence type="ECO:0000256" key="2">
    <source>
        <dbReference type="ARBA" id="ARBA00022605"/>
    </source>
</evidence>
<keyword evidence="6 9" id="KW-0057">Aromatic amino acid biosynthesis</keyword>
<dbReference type="HAMAP" id="MF_00211">
    <property type="entry name" value="TrpD"/>
    <property type="match status" value="1"/>
</dbReference>
<evidence type="ECO:0000256" key="6">
    <source>
        <dbReference type="ARBA" id="ARBA00023141"/>
    </source>
</evidence>
<dbReference type="RefSeq" id="WP_087032289.1">
    <property type="nucleotide sequence ID" value="NZ_FJNE01000003.1"/>
</dbReference>
<feature type="binding site" evidence="9">
    <location>
        <begin position="87"/>
        <end position="88"/>
    </location>
    <ligand>
        <name>5-phospho-alpha-D-ribose 1-diphosphate</name>
        <dbReference type="ChEBI" id="CHEBI:58017"/>
    </ligand>
</feature>
<dbReference type="SUPFAM" id="SSF47648">
    <property type="entry name" value="Nucleoside phosphorylase/phosphoribosyltransferase N-terminal domain"/>
    <property type="match status" value="1"/>
</dbReference>
<feature type="binding site" evidence="9">
    <location>
        <position position="229"/>
    </location>
    <ligand>
        <name>Mg(2+)</name>
        <dbReference type="ChEBI" id="CHEBI:18420"/>
        <label>2</label>
    </ligand>
</feature>
<keyword evidence="3 9" id="KW-0328">Glycosyltransferase</keyword>
<feature type="binding site" evidence="9">
    <location>
        <position position="92"/>
    </location>
    <ligand>
        <name>5-phospho-alpha-D-ribose 1-diphosphate</name>
        <dbReference type="ChEBI" id="CHEBI:58017"/>
    </ligand>
</feature>
<comment type="subunit">
    <text evidence="9">Homodimer.</text>
</comment>
<feature type="binding site" evidence="9">
    <location>
        <position position="115"/>
    </location>
    <ligand>
        <name>anthranilate</name>
        <dbReference type="ChEBI" id="CHEBI:16567"/>
        <label>1</label>
    </ligand>
</feature>
<evidence type="ECO:0000256" key="9">
    <source>
        <dbReference type="HAMAP-Rule" id="MF_00211"/>
    </source>
</evidence>
<proteinExistence type="inferred from homology"/>
<dbReference type="PANTHER" id="PTHR43285:SF2">
    <property type="entry name" value="ANTHRANILATE PHOSPHORIBOSYLTRANSFERASE"/>
    <property type="match status" value="1"/>
</dbReference>
<keyword evidence="2 9" id="KW-0028">Amino-acid biosynthesis</keyword>
<dbReference type="GO" id="GO:0000162">
    <property type="term" value="P:L-tryptophan biosynthetic process"/>
    <property type="evidence" value="ECO:0007669"/>
    <property type="project" value="UniProtKB-UniRule"/>
</dbReference>
<feature type="binding site" evidence="9">
    <location>
        <position position="84"/>
    </location>
    <ligand>
        <name>5-phospho-alpha-D-ribose 1-diphosphate</name>
        <dbReference type="ChEBI" id="CHEBI:58017"/>
    </ligand>
</feature>
<dbReference type="UniPathway" id="UPA00035">
    <property type="reaction ID" value="UER00041"/>
</dbReference>
<evidence type="ECO:0000259" key="10">
    <source>
        <dbReference type="Pfam" id="PF00591"/>
    </source>
</evidence>
<dbReference type="GO" id="GO:0000287">
    <property type="term" value="F:magnesium ion binding"/>
    <property type="evidence" value="ECO:0007669"/>
    <property type="project" value="UniProtKB-UniRule"/>
</dbReference>
<dbReference type="InterPro" id="IPR036320">
    <property type="entry name" value="Glycosyl_Trfase_fam3_N_dom_sf"/>
</dbReference>
<feature type="binding site" evidence="9">
    <location>
        <position position="170"/>
    </location>
    <ligand>
        <name>anthranilate</name>
        <dbReference type="ChEBI" id="CHEBI:16567"/>
        <label>2</label>
    </ligand>
</feature>
<comment type="pathway">
    <text evidence="1 9">Amino-acid biosynthesis; L-tryptophan biosynthesis; L-tryptophan from chorismate: step 2/5.</text>
</comment>
<feature type="domain" description="Glycosyl transferase family 3" evidence="10">
    <location>
        <begin position="79"/>
        <end position="328"/>
    </location>
</feature>
<name>A0A143YG97_9LACT</name>
<keyword evidence="9" id="KW-0460">Magnesium</keyword>
<accession>A0A143YG97</accession>
<dbReference type="InterPro" id="IPR017459">
    <property type="entry name" value="Glycosyl_Trfase_fam3_N_dom"/>
</dbReference>
<protein>
    <recommendedName>
        <fullName evidence="9">Anthranilate phosphoribosyltransferase</fullName>
        <ecNumber evidence="9">2.4.2.18</ecNumber>
    </recommendedName>
</protein>
<keyword evidence="9" id="KW-0479">Metal-binding</keyword>
<comment type="catalytic activity">
    <reaction evidence="7 9">
        <text>N-(5-phospho-beta-D-ribosyl)anthranilate + diphosphate = 5-phospho-alpha-D-ribose 1-diphosphate + anthranilate</text>
        <dbReference type="Rhea" id="RHEA:11768"/>
        <dbReference type="ChEBI" id="CHEBI:16567"/>
        <dbReference type="ChEBI" id="CHEBI:18277"/>
        <dbReference type="ChEBI" id="CHEBI:33019"/>
        <dbReference type="ChEBI" id="CHEBI:58017"/>
        <dbReference type="EC" id="2.4.2.18"/>
    </reaction>
</comment>
<dbReference type="SUPFAM" id="SSF52418">
    <property type="entry name" value="Nucleoside phosphorylase/phosphoribosyltransferase catalytic domain"/>
    <property type="match status" value="1"/>
</dbReference>
<dbReference type="PANTHER" id="PTHR43285">
    <property type="entry name" value="ANTHRANILATE PHOSPHORIBOSYLTRANSFERASE"/>
    <property type="match status" value="1"/>
</dbReference>
<feature type="binding site" evidence="9">
    <location>
        <begin position="94"/>
        <end position="97"/>
    </location>
    <ligand>
        <name>5-phospho-alpha-D-ribose 1-diphosphate</name>
        <dbReference type="ChEBI" id="CHEBI:58017"/>
    </ligand>
</feature>
<feature type="binding site" evidence="9">
    <location>
        <position position="96"/>
    </location>
    <ligand>
        <name>Mg(2+)</name>
        <dbReference type="ChEBI" id="CHEBI:18420"/>
        <label>1</label>
    </ligand>
</feature>
<evidence type="ECO:0000259" key="11">
    <source>
        <dbReference type="Pfam" id="PF02885"/>
    </source>
</evidence>
<dbReference type="Gene3D" id="3.40.1030.10">
    <property type="entry name" value="Nucleoside phosphorylase/phosphoribosyltransferase catalytic domain"/>
    <property type="match status" value="1"/>
</dbReference>
<dbReference type="STRING" id="140314.SAMN04488076_11335"/>
<evidence type="ECO:0000256" key="7">
    <source>
        <dbReference type="ARBA" id="ARBA00052328"/>
    </source>
</evidence>
<comment type="similarity">
    <text evidence="8">In the C-terminal section; belongs to the anthranilate phosphoribosyltransferase family.</text>
</comment>
<evidence type="ECO:0000256" key="8">
    <source>
        <dbReference type="ARBA" id="ARBA00061188"/>
    </source>
</evidence>
<organism evidence="12 13">
    <name type="scientific">Trichococcus palustris</name>
    <dbReference type="NCBI Taxonomy" id="140314"/>
    <lineage>
        <taxon>Bacteria</taxon>
        <taxon>Bacillati</taxon>
        <taxon>Bacillota</taxon>
        <taxon>Bacilli</taxon>
        <taxon>Lactobacillales</taxon>
        <taxon>Carnobacteriaceae</taxon>
        <taxon>Trichococcus</taxon>
    </lineage>
</organism>
<dbReference type="InterPro" id="IPR035902">
    <property type="entry name" value="Nuc_phospho_transferase"/>
</dbReference>
<dbReference type="GO" id="GO:0005829">
    <property type="term" value="C:cytosol"/>
    <property type="evidence" value="ECO:0007669"/>
    <property type="project" value="TreeGrafter"/>
</dbReference>
<gene>
    <name evidence="9" type="primary">trpD</name>
    <name evidence="12" type="ORF">Tpal_1061</name>
</gene>
<dbReference type="EC" id="2.4.2.18" evidence="9"/>
<dbReference type="Proteomes" id="UP000242754">
    <property type="component" value="Unassembled WGS sequence"/>
</dbReference>